<evidence type="ECO:0000313" key="2">
    <source>
        <dbReference type="EMBL" id="SEL48804.1"/>
    </source>
</evidence>
<proteinExistence type="predicted"/>
<dbReference type="Pfam" id="PF13557">
    <property type="entry name" value="Phenol_MetA_deg"/>
    <property type="match status" value="1"/>
</dbReference>
<dbReference type="InterPro" id="IPR025737">
    <property type="entry name" value="FApF"/>
</dbReference>
<keyword evidence="3" id="KW-1185">Reference proteome</keyword>
<keyword evidence="1" id="KW-0732">Signal</keyword>
<reference evidence="3" key="1">
    <citation type="submission" date="2016-10" db="EMBL/GenBank/DDBJ databases">
        <authorList>
            <person name="Varghese N."/>
            <person name="Submissions S."/>
        </authorList>
    </citation>
    <scope>NUCLEOTIDE SEQUENCE [LARGE SCALE GENOMIC DNA]</scope>
    <source>
        <strain evidence="3">DSM 18733</strain>
    </source>
</reference>
<feature type="signal peptide" evidence="1">
    <location>
        <begin position="1"/>
        <end position="20"/>
    </location>
</feature>
<dbReference type="RefSeq" id="WP_093324953.1">
    <property type="nucleotide sequence ID" value="NZ_FOAF01000002.1"/>
</dbReference>
<sequence>MKKNIIITSLILLTSIPLFACDICGCGVGSYYLGILPDFNKRFIGLRYQYNSLETHLGPQGERTALSADETYRIAELWGAWNIGKRFRVMAILPYNFNHRNVSGAGTAGSKNGIGDVAVMGYYKIFEGGATTKNSKLFNHSLWAGFGVKIPTGKYDNTERSTIGSDAPNNFQLGTGSTDFTLNMSYDARLMDLGLNLNMLYKINTENKYEYRYGNKFTGNALFYYKFLIDMKLRIAPNAGLMYERAAHDVEYNTFNVGQSGGYITSAVTGVELSYERISLGANYQMPFSQNLADGRVDAGNRLMTHISFAF</sequence>
<dbReference type="OrthoDB" id="1405967at2"/>
<dbReference type="EMBL" id="FOAF01000002">
    <property type="protein sequence ID" value="SEL48804.1"/>
    <property type="molecule type" value="Genomic_DNA"/>
</dbReference>
<gene>
    <name evidence="2" type="ORF">SAMN05661044_02641</name>
</gene>
<feature type="chain" id="PRO_5011737591" description="MetA-pathway of phenol degradation" evidence="1">
    <location>
        <begin position="21"/>
        <end position="311"/>
    </location>
</feature>
<evidence type="ECO:0000313" key="3">
    <source>
        <dbReference type="Proteomes" id="UP000199421"/>
    </source>
</evidence>
<dbReference type="Proteomes" id="UP000199421">
    <property type="component" value="Unassembled WGS sequence"/>
</dbReference>
<name>A0A1H7QMC9_OLID1</name>
<evidence type="ECO:0000256" key="1">
    <source>
        <dbReference type="SAM" id="SignalP"/>
    </source>
</evidence>
<protein>
    <recommendedName>
        <fullName evidence="4">MetA-pathway of phenol degradation</fullName>
    </recommendedName>
</protein>
<evidence type="ECO:0008006" key="4">
    <source>
        <dbReference type="Google" id="ProtNLM"/>
    </source>
</evidence>
<accession>A0A1H7QMC9</accession>
<dbReference type="AlphaFoldDB" id="A0A1H7QMC9"/>
<organism evidence="2 3">
    <name type="scientific">Olivibacter domesticus</name>
    <name type="common">Pseudosphingobacterium domesticum</name>
    <dbReference type="NCBI Taxonomy" id="407022"/>
    <lineage>
        <taxon>Bacteria</taxon>
        <taxon>Pseudomonadati</taxon>
        <taxon>Bacteroidota</taxon>
        <taxon>Sphingobacteriia</taxon>
        <taxon>Sphingobacteriales</taxon>
        <taxon>Sphingobacteriaceae</taxon>
        <taxon>Olivibacter</taxon>
    </lineage>
</organism>
<dbReference type="STRING" id="407022.SAMN05661044_02641"/>